<dbReference type="PANTHER" id="PTHR47178:SF2">
    <property type="entry name" value="FAD-BINDING DOMAIN-CONTAINING PROTEIN"/>
    <property type="match status" value="1"/>
</dbReference>
<dbReference type="PRINTS" id="PR00420">
    <property type="entry name" value="RNGMNOXGNASE"/>
</dbReference>
<dbReference type="GO" id="GO:0004497">
    <property type="term" value="F:monooxygenase activity"/>
    <property type="evidence" value="ECO:0007669"/>
    <property type="project" value="UniProtKB-KW"/>
</dbReference>
<organism evidence="7 8">
    <name type="scientific">Pseudocercospora fuligena</name>
    <dbReference type="NCBI Taxonomy" id="685502"/>
    <lineage>
        <taxon>Eukaryota</taxon>
        <taxon>Fungi</taxon>
        <taxon>Dikarya</taxon>
        <taxon>Ascomycota</taxon>
        <taxon>Pezizomycotina</taxon>
        <taxon>Dothideomycetes</taxon>
        <taxon>Dothideomycetidae</taxon>
        <taxon>Mycosphaerellales</taxon>
        <taxon>Mycosphaerellaceae</taxon>
        <taxon>Pseudocercospora</taxon>
    </lineage>
</organism>
<dbReference type="InterPro" id="IPR002938">
    <property type="entry name" value="FAD-bd"/>
</dbReference>
<evidence type="ECO:0000256" key="4">
    <source>
        <dbReference type="ARBA" id="ARBA00023002"/>
    </source>
</evidence>
<dbReference type="Gene3D" id="3.50.50.60">
    <property type="entry name" value="FAD/NAD(P)-binding domain"/>
    <property type="match status" value="1"/>
</dbReference>
<keyword evidence="4" id="KW-0560">Oxidoreductase</keyword>
<dbReference type="InterPro" id="IPR036188">
    <property type="entry name" value="FAD/NAD-bd_sf"/>
</dbReference>
<dbReference type="PANTHER" id="PTHR47178">
    <property type="entry name" value="MONOOXYGENASE, FAD-BINDING"/>
    <property type="match status" value="1"/>
</dbReference>
<dbReference type="Pfam" id="PF01494">
    <property type="entry name" value="FAD_binding_3"/>
    <property type="match status" value="1"/>
</dbReference>
<evidence type="ECO:0000313" key="7">
    <source>
        <dbReference type="EMBL" id="KAF7187904.1"/>
    </source>
</evidence>
<name>A0A8H6VH47_9PEZI</name>
<proteinExistence type="predicted"/>
<dbReference type="AlphaFoldDB" id="A0A8H6VH47"/>
<keyword evidence="8" id="KW-1185">Reference proteome</keyword>
<feature type="domain" description="FAD-binding" evidence="6">
    <location>
        <begin position="171"/>
        <end position="235"/>
    </location>
</feature>
<comment type="cofactor">
    <cofactor evidence="1">
        <name>FAD</name>
        <dbReference type="ChEBI" id="CHEBI:57692"/>
    </cofactor>
</comment>
<evidence type="ECO:0000259" key="6">
    <source>
        <dbReference type="Pfam" id="PF01494"/>
    </source>
</evidence>
<reference evidence="7" key="1">
    <citation type="submission" date="2020-04" db="EMBL/GenBank/DDBJ databases">
        <title>Draft genome resource of the tomato pathogen Pseudocercospora fuligena.</title>
        <authorList>
            <person name="Zaccaron A."/>
        </authorList>
    </citation>
    <scope>NUCLEOTIDE SEQUENCE</scope>
    <source>
        <strain evidence="7">PF001</strain>
    </source>
</reference>
<evidence type="ECO:0000256" key="5">
    <source>
        <dbReference type="ARBA" id="ARBA00023033"/>
    </source>
</evidence>
<keyword evidence="5 7" id="KW-0503">Monooxygenase</keyword>
<gene>
    <name evidence="7" type="ORF">HII31_10804</name>
</gene>
<comment type="caution">
    <text evidence="7">The sequence shown here is derived from an EMBL/GenBank/DDBJ whole genome shotgun (WGS) entry which is preliminary data.</text>
</comment>
<evidence type="ECO:0000256" key="1">
    <source>
        <dbReference type="ARBA" id="ARBA00001974"/>
    </source>
</evidence>
<keyword evidence="3" id="KW-0274">FAD</keyword>
<keyword evidence="2" id="KW-0285">Flavoprotein</keyword>
<dbReference type="EMBL" id="JABCIY010000219">
    <property type="protein sequence ID" value="KAF7187904.1"/>
    <property type="molecule type" value="Genomic_DNA"/>
</dbReference>
<evidence type="ECO:0000256" key="3">
    <source>
        <dbReference type="ARBA" id="ARBA00022827"/>
    </source>
</evidence>
<evidence type="ECO:0000313" key="8">
    <source>
        <dbReference type="Proteomes" id="UP000660729"/>
    </source>
</evidence>
<sequence length="267" mass="30491">MMTRRLMLPLATDRPIPEPCWSALMGLIPRPDSTFSKPRNRKLYRWTWCSFSNVYQFADAALAARIRQLIPVVAICAHPACNVLVNWQDVPDPAMPETWNFQASMWWKPESDRESRDPALSNADCQAEIKSRAETMAEPFRSALLAMPEDLEAQYHRLTYWIPPIDESEWRTHNGKIALAGDAAHPMPPHRGQGLNHSFNDAYNFVEALKTIQSGANQRDIIQTYCQEVSERGGREVELSKQSAEVMSRYETFTQSAFVKQGFEKGE</sequence>
<dbReference type="SUPFAM" id="SSF51905">
    <property type="entry name" value="FAD/NAD(P)-binding domain"/>
    <property type="match status" value="1"/>
</dbReference>
<accession>A0A8H6VH47</accession>
<dbReference type="OrthoDB" id="47494at2759"/>
<protein>
    <submittedName>
        <fullName evidence="7">FAD-dependent monooxygenase phnB</fullName>
    </submittedName>
</protein>
<evidence type="ECO:0000256" key="2">
    <source>
        <dbReference type="ARBA" id="ARBA00022630"/>
    </source>
</evidence>
<dbReference type="Proteomes" id="UP000660729">
    <property type="component" value="Unassembled WGS sequence"/>
</dbReference>
<dbReference type="GO" id="GO:0071949">
    <property type="term" value="F:FAD binding"/>
    <property type="evidence" value="ECO:0007669"/>
    <property type="project" value="InterPro"/>
</dbReference>